<organism evidence="3">
    <name type="scientific">uncultured marine group II/III euryarchaeote KM3_174_A11</name>
    <dbReference type="NCBI Taxonomy" id="1457931"/>
    <lineage>
        <taxon>Archaea</taxon>
        <taxon>Methanobacteriati</taxon>
        <taxon>Methanobacteriota</taxon>
        <taxon>environmental samples</taxon>
    </lineage>
</organism>
<evidence type="ECO:0000256" key="2">
    <source>
        <dbReference type="SAM" id="Phobius"/>
    </source>
</evidence>
<evidence type="ECO:0000313" key="3">
    <source>
        <dbReference type="EMBL" id="AIF04400.1"/>
    </source>
</evidence>
<reference evidence="3" key="1">
    <citation type="journal article" date="2014" name="Genome Biol. Evol.">
        <title>Pangenome evidence for extensive interdomain horizontal transfer affecting lineage core and shell genes in uncultured planktonic thaumarchaeota and euryarchaeota.</title>
        <authorList>
            <person name="Deschamps P."/>
            <person name="Zivanovic Y."/>
            <person name="Moreira D."/>
            <person name="Rodriguez-Valera F."/>
            <person name="Lopez-Garcia P."/>
        </authorList>
    </citation>
    <scope>NUCLEOTIDE SEQUENCE</scope>
</reference>
<keyword evidence="2" id="KW-0812">Transmembrane</keyword>
<feature type="transmembrane region" description="Helical" evidence="2">
    <location>
        <begin position="2906"/>
        <end position="2930"/>
    </location>
</feature>
<proteinExistence type="predicted"/>
<keyword evidence="2" id="KW-1133">Transmembrane helix</keyword>
<feature type="region of interest" description="Disordered" evidence="1">
    <location>
        <begin position="128"/>
        <end position="155"/>
    </location>
</feature>
<dbReference type="InterPro" id="IPR013783">
    <property type="entry name" value="Ig-like_fold"/>
</dbReference>
<evidence type="ECO:0008006" key="4">
    <source>
        <dbReference type="Google" id="ProtNLM"/>
    </source>
</evidence>
<sequence length="3003" mass="324840">MVLVPWSVFSSTTELEIESGPLWATGSSTASADTMLNVTSPNATYGSSYNLNLSSELMDERPTLLFTFPLTSNVTGGIVPAAGSIQSASVTLHFVYVGSTGSTYIHAAALNGTYEEANATYLNRTHNTTWDDPGANGADDRGLWEPRAQLPGSSGSVTVNITAITQQALAAGLTNVSIAVSSSGLAIYVVHSSEHPTTSKRPTMTVTHSNSQPATGAAVLLSSPADGSVVMTPDLVLSADTEPTVSWTNLSGSGVEAHFSSSKDFREATDGDWDFVSWPSNSDFSISGSNGTFTVPSSDALLEGKTIHWRLRSTMSDQLSDWESGWFLLPEHDATLQSNGSANETFYRDTLNLSRGTIDDTWVRSGMTNYSGGSDESSMRVGFSNNTSYGEMHTMIRFDLPDTGMHTNATIESAKLSMRRTDREGDAWISVHEQYLNDWSEDDADWNTSDGVNNWTNGGIALGAYQKIGTALDVINGNKTGPTFDFDVTYAVQEHLRDANTWGYQGSPGITFILLGPTSGNDWVEFGSSEDGAWTYRPKMLITYKWGDGIAPNPTTVLSPLDGQGVWVNSSYNLTGDTTPMLKWDTTGISNDEIILELANTSDFDTGVVHHVESWSQNSGISTSAGTFAVPAPWNLEKGRYYYWRIQVVEDGDISAHTTQKFFISEMNSTYLGNNQWELRLRHGNASSSIDAPFCGDTYIDSLATNVSNDAGELSITSSQYTLFGCDVRSHALPSGFAVTDVALSMWSSYTSGSVPASIYELNQHLWREGSATWDTYNGVDSWDVVGAGGSDRGQLLDTITISASGSPMEFEWNVTVAVQNSMRWNVPVDFVIIGAGSGQAAMMDKENGGTTDYPELVIIYAPGSMDVPDPPAPVSPVSGVWSMAADMIGPDQQPTLHWNHSGSIIANGWVVEMDTDSTFGSSNYTIARSWSEINDFNVTARTYIPPNNLTAGQTWYWRVRGSSVTNQLGNWSQTAYFEVPNINAAWEDTTTSWVEIRDSDALPDQGIPEVRDTWLSGGTASDLTHYTSNELVVGNLGTDGPKSALLSIPLEELPQRSNVRIVKAELSMWALTVNTTIGGLAPRISAHPTLRGWTDAANGTTSDGTWNWSGIAGLGSNETGELVDVGEPTSSSWFTLNVTEIAHLAISNGDDRLNVTLFGGFRAAEAVFYSSDSVWANRRPYLTIWLRNGTGTPPGAAAIPVSPADGGITWDVSGHALGSDTTPTLNWTHPDSANVSDWRVYFYQDPSNLLGIREGWEIYDSRHDSGFDLTNLSFTPTTPRSENSIDRWFVQPIKDDMLGPRSTHFFFDIPKRLGSEINSTDATLHVQEGSAVSRLSLPTTTTDATLDSFSPNAMNGASSALTIGRSIGTTNTNYRTVTVLTMNISSLPVPEPWEVMHAEIRLTCYASWGSQTLNVSVSPLLIPYAENQATWNRRGVYGVNIPWHSPGAQGSNDSGGVESSTSVTTTGVYAWNVTQMLQAARTRGDDTLSLLFEGPVGTSLFKQFYSSEASNSTYRPALNITHRIGTQWLPADVASTLPTSGSTLWQPNQPRPTGLDPISMCWIHPNPTNVTSWQVQTSLTSRYAAGSTWLYDSSDPSSHNGSFNLPNLCYTSPSGVVWGDQWHYWRVRPIIGDSVGNWTDAGPFRVPTDQGFDDGLGNHTVRLSRGSVFVQSGALPTVPDTWLNSASGGWRNVSQATSTTIVVGSSPNQAGAAAVGLIQFDMSELPFPPNMLASSAKLQMYRVGYSGTGVHTVSVHGCSSFNETDTWNSFSIANNCNATALTSTTQPASGLGVWYEWDVAALLNSVGYNGVLNLAVKSSWSGNLQFASGETSNSSLRPYLDIEYVDNVNGTQPPVTPVLISPFDQQILYTNIGYLLESPTRPMLVWQYDASTTGYVVRISNDTSSLVFHSWNSTVQGTFGLGNYTPGFDLAAGEMYIWSVQAINGSVLSPTSASWSFGIGDPHTASIGANIWEARYQEGADADIFNHPQMHDTHISSFYTTMNYGSARMRVGVGCDGPANNQKQCNGLLKVDLGQLPLSSSTRVHSAQLSLWLDDILTPNTGYVDVTVYALVNPWLDENQATWQQAALGHPWNVSGADGADRGLIALDTVRINAMQGSGFVNFDVSGALGSAVNGTLSIVLVGTPQQNSQTPQAWAVFNHSESPSANHRPILMLNYTSVFDVLISGANQTTADNDVQLNSTLVDIDGNPLSGSIEWITSDGTVSQSGLFTPHNAGIVTLTARFGRVIAQHNITVLPGIPIQLVGGPLTAGISADETASFFVDVIDQFGNSVSGETITWTVTNGTLLPGTSMTTPVSSVTFIPWSQGTQWINASWGTQTLNIAIAVVEGAPEHLTIDGCTVVAAGEECHYDWSAWDQHGNAVASGLAGNISWTVENGSFNDTTANYSAWGVGFWNVTVSSSLNMSASMLVETTYGVIDLLVLNASTTSLTADGNVTFTTVRIDVRGNHLNVTLPLSAWAWSNGSLYAEDPVRWVPWNSAPQWVDVTLENITSSVNISVMHGEAVGIRLSTQDTQRASGQSFSIDAYSFDQRGNEWPASVDAWNILEPGSTSAWLIGYPTNAVFEAVIAGTWTVEATYMHQGVNVMTDQILFTVVPGPLAEIIINGDGSDITADDNIDLDPIVRDANGNALSTDILRWFLWDDSTTLSLPPSCVDWSEELTTQLQTNGHIWEASMVGDWKICAMSGPYQQVASISVTHGVPFVLTHHANGVQLIAGNALQVHVNGTDSDGNMFAVHVVWTGDTADWTMLEGMGVAEWHGNQTGVHSLKYTNESTGLFGWWEVTVDSAMLNRLVIHVAPALTVLQQDTITVTAQAFDAYGNEIEVPENAFLDTGGDKHVKTRVNNSMWEVYMVNEGTSMLTLVSGTVWDDETVIVEQTVLGFFEEGGVLYWVGAGLLVVVVLALIGVLMLLLRRGRDDEDDFYPEEEDTSDFDDRDFVPLDDALDDEDAEPDVSVDEDGTEWWEDEQGAWFYRTPDMDDWELFEE</sequence>
<feature type="region of interest" description="Disordered" evidence="1">
    <location>
        <begin position="2940"/>
        <end position="2977"/>
    </location>
</feature>
<dbReference type="Gene3D" id="2.60.40.10">
    <property type="entry name" value="Immunoglobulins"/>
    <property type="match status" value="1"/>
</dbReference>
<protein>
    <recommendedName>
        <fullName evidence="4">DNRLRE domain-containing protein</fullName>
    </recommendedName>
</protein>
<accession>A0A075GMV8</accession>
<dbReference type="NCBIfam" id="NF033679">
    <property type="entry name" value="DNRLRE_dom"/>
    <property type="match status" value="6"/>
</dbReference>
<feature type="compositionally biased region" description="Acidic residues" evidence="1">
    <location>
        <begin position="2960"/>
        <end position="2977"/>
    </location>
</feature>
<evidence type="ECO:0000256" key="1">
    <source>
        <dbReference type="SAM" id="MobiDB-lite"/>
    </source>
</evidence>
<name>A0A075GMV8_9EURY</name>
<keyword evidence="2" id="KW-0472">Membrane</keyword>
<feature type="compositionally biased region" description="Acidic residues" evidence="1">
    <location>
        <begin position="2940"/>
        <end position="2952"/>
    </location>
</feature>
<dbReference type="EMBL" id="KF900707">
    <property type="protein sequence ID" value="AIF04400.1"/>
    <property type="molecule type" value="Genomic_DNA"/>
</dbReference>